<evidence type="ECO:0000256" key="2">
    <source>
        <dbReference type="ARBA" id="ARBA00022692"/>
    </source>
</evidence>
<keyword evidence="9" id="KW-1185">Reference proteome</keyword>
<evidence type="ECO:0000256" key="6">
    <source>
        <dbReference type="SAM" id="Phobius"/>
    </source>
</evidence>
<accession>A0AAN6STR5</accession>
<evidence type="ECO:0000256" key="3">
    <source>
        <dbReference type="ARBA" id="ARBA00022989"/>
    </source>
</evidence>
<feature type="transmembrane region" description="Helical" evidence="6">
    <location>
        <begin position="132"/>
        <end position="154"/>
    </location>
</feature>
<evidence type="ECO:0000313" key="9">
    <source>
        <dbReference type="Proteomes" id="UP001303115"/>
    </source>
</evidence>
<dbReference type="AlphaFoldDB" id="A0AAN6STR5"/>
<organism evidence="8 9">
    <name type="scientific">Parachaetomium inaequale</name>
    <dbReference type="NCBI Taxonomy" id="2588326"/>
    <lineage>
        <taxon>Eukaryota</taxon>
        <taxon>Fungi</taxon>
        <taxon>Dikarya</taxon>
        <taxon>Ascomycota</taxon>
        <taxon>Pezizomycotina</taxon>
        <taxon>Sordariomycetes</taxon>
        <taxon>Sordariomycetidae</taxon>
        <taxon>Sordariales</taxon>
        <taxon>Chaetomiaceae</taxon>
        <taxon>Parachaetomium</taxon>
    </lineage>
</organism>
<evidence type="ECO:0000259" key="7">
    <source>
        <dbReference type="Pfam" id="PF20684"/>
    </source>
</evidence>
<comment type="subcellular location">
    <subcellularLocation>
        <location evidence="1">Membrane</location>
        <topology evidence="1">Multi-pass membrane protein</topology>
    </subcellularLocation>
</comment>
<proteinExistence type="inferred from homology"/>
<evidence type="ECO:0000256" key="4">
    <source>
        <dbReference type="ARBA" id="ARBA00023136"/>
    </source>
</evidence>
<name>A0AAN6STR5_9PEZI</name>
<feature type="domain" description="Rhodopsin" evidence="7">
    <location>
        <begin position="39"/>
        <end position="295"/>
    </location>
</feature>
<keyword evidence="2 6" id="KW-0812">Transmembrane</keyword>
<dbReference type="GO" id="GO:0016020">
    <property type="term" value="C:membrane"/>
    <property type="evidence" value="ECO:0007669"/>
    <property type="project" value="UniProtKB-SubCell"/>
</dbReference>
<evidence type="ECO:0000256" key="5">
    <source>
        <dbReference type="ARBA" id="ARBA00038359"/>
    </source>
</evidence>
<keyword evidence="4 6" id="KW-0472">Membrane</keyword>
<reference evidence="9" key="1">
    <citation type="journal article" date="2023" name="Mol. Phylogenet. Evol.">
        <title>Genome-scale phylogeny and comparative genomics of the fungal order Sordariales.</title>
        <authorList>
            <person name="Hensen N."/>
            <person name="Bonometti L."/>
            <person name="Westerberg I."/>
            <person name="Brannstrom I.O."/>
            <person name="Guillou S."/>
            <person name="Cros-Aarteil S."/>
            <person name="Calhoun S."/>
            <person name="Haridas S."/>
            <person name="Kuo A."/>
            <person name="Mondo S."/>
            <person name="Pangilinan J."/>
            <person name="Riley R."/>
            <person name="LaButti K."/>
            <person name="Andreopoulos B."/>
            <person name="Lipzen A."/>
            <person name="Chen C."/>
            <person name="Yan M."/>
            <person name="Daum C."/>
            <person name="Ng V."/>
            <person name="Clum A."/>
            <person name="Steindorff A."/>
            <person name="Ohm R.A."/>
            <person name="Martin F."/>
            <person name="Silar P."/>
            <person name="Natvig D.O."/>
            <person name="Lalanne C."/>
            <person name="Gautier V."/>
            <person name="Ament-Velasquez S.L."/>
            <person name="Kruys A."/>
            <person name="Hutchinson M.I."/>
            <person name="Powell A.J."/>
            <person name="Barry K."/>
            <person name="Miller A.N."/>
            <person name="Grigoriev I.V."/>
            <person name="Debuchy R."/>
            <person name="Gladieux P."/>
            <person name="Hiltunen Thoren M."/>
            <person name="Johannesson H."/>
        </authorList>
    </citation>
    <scope>NUCLEOTIDE SEQUENCE [LARGE SCALE GENOMIC DNA]</scope>
    <source>
        <strain evidence="9">CBS 284.82</strain>
    </source>
</reference>
<feature type="transmembrane region" description="Helical" evidence="6">
    <location>
        <begin position="55"/>
        <end position="76"/>
    </location>
</feature>
<dbReference type="Proteomes" id="UP001303115">
    <property type="component" value="Unassembled WGS sequence"/>
</dbReference>
<comment type="caution">
    <text evidence="8">The sequence shown here is derived from an EMBL/GenBank/DDBJ whole genome shotgun (WGS) entry which is preliminary data.</text>
</comment>
<dbReference type="PANTHER" id="PTHR33048">
    <property type="entry name" value="PTH11-LIKE INTEGRAL MEMBRANE PROTEIN (AFU_ORTHOLOGUE AFUA_5G11245)"/>
    <property type="match status" value="1"/>
</dbReference>
<sequence>MSTPGPSPSSDERPHDDRGPMLLGVSWGLTALASAFLGLRLYCKLNIRRGLWWDDWILIAAWCTIVATDALTTVLVNDFKYGRHDWDLDIYDPIRFMIVIYSRATISITAAVWTKTAFALTLLRLTTGITKAFVWFIIISMNIAMGFAAIVPWIQCKPLAKGWIMDLPGTCWAPRVGSKIWIATGAYSAAMDFTLAILPWAVIWKVALRSKERIGVVVAMSMGAVAGVVAIIKCVNLPNLGGQDACKSFPTTAAYVIHATDNQIDHDVILFIWDVTESTVTMIAACIPTLRVLLRDTKTPSRPSRLSEVPDLCNVSYRGLGVTIPPATYELKALSTEDSWESGKSRGRLKGVYIQ</sequence>
<feature type="transmembrane region" description="Helical" evidence="6">
    <location>
        <begin position="180"/>
        <end position="202"/>
    </location>
</feature>
<feature type="transmembrane region" description="Helical" evidence="6">
    <location>
        <begin position="96"/>
        <end position="120"/>
    </location>
</feature>
<comment type="similarity">
    <text evidence="5">Belongs to the SAT4 family.</text>
</comment>
<dbReference type="InterPro" id="IPR052337">
    <property type="entry name" value="SAT4-like"/>
</dbReference>
<gene>
    <name evidence="8" type="ORF">C8A01DRAFT_14556</name>
</gene>
<dbReference type="EMBL" id="MU854352">
    <property type="protein sequence ID" value="KAK4041708.1"/>
    <property type="molecule type" value="Genomic_DNA"/>
</dbReference>
<dbReference type="InterPro" id="IPR049326">
    <property type="entry name" value="Rhodopsin_dom_fungi"/>
</dbReference>
<dbReference type="Pfam" id="PF20684">
    <property type="entry name" value="Fung_rhodopsin"/>
    <property type="match status" value="1"/>
</dbReference>
<protein>
    <recommendedName>
        <fullName evidence="7">Rhodopsin domain-containing protein</fullName>
    </recommendedName>
</protein>
<evidence type="ECO:0000256" key="1">
    <source>
        <dbReference type="ARBA" id="ARBA00004141"/>
    </source>
</evidence>
<feature type="transmembrane region" description="Helical" evidence="6">
    <location>
        <begin position="20"/>
        <end position="43"/>
    </location>
</feature>
<feature type="transmembrane region" description="Helical" evidence="6">
    <location>
        <begin position="214"/>
        <end position="232"/>
    </location>
</feature>
<dbReference type="PANTHER" id="PTHR33048:SF42">
    <property type="entry name" value="INTEGRAL MEMBRANE PROTEIN"/>
    <property type="match status" value="1"/>
</dbReference>
<evidence type="ECO:0000313" key="8">
    <source>
        <dbReference type="EMBL" id="KAK4041708.1"/>
    </source>
</evidence>
<keyword evidence="3 6" id="KW-1133">Transmembrane helix</keyword>